<sequence length="55" mass="5966">PGSSGAPSGGRTPRGRRSCSRGRRTVPAPFRRRTGEASSPRVRRGTTGSSPWWRD</sequence>
<evidence type="ECO:0000256" key="1">
    <source>
        <dbReference type="SAM" id="MobiDB-lite"/>
    </source>
</evidence>
<feature type="compositionally biased region" description="Polar residues" evidence="1">
    <location>
        <begin position="46"/>
        <end position="55"/>
    </location>
</feature>
<reference evidence="2" key="1">
    <citation type="submission" date="2020-02" db="EMBL/GenBank/DDBJ databases">
        <authorList>
            <person name="Meier V. D."/>
        </authorList>
    </citation>
    <scope>NUCLEOTIDE SEQUENCE</scope>
    <source>
        <strain evidence="2">AVDCRST_MAG59</strain>
    </source>
</reference>
<proteinExistence type="predicted"/>
<protein>
    <submittedName>
        <fullName evidence="2">Uncharacterized protein</fullName>
    </submittedName>
</protein>
<feature type="non-terminal residue" evidence="2">
    <location>
        <position position="55"/>
    </location>
</feature>
<organism evidence="2">
    <name type="scientific">uncultured Thermomicrobiales bacterium</name>
    <dbReference type="NCBI Taxonomy" id="1645740"/>
    <lineage>
        <taxon>Bacteria</taxon>
        <taxon>Pseudomonadati</taxon>
        <taxon>Thermomicrobiota</taxon>
        <taxon>Thermomicrobia</taxon>
        <taxon>Thermomicrobiales</taxon>
        <taxon>environmental samples</taxon>
    </lineage>
</organism>
<dbReference type="EMBL" id="CADCWF010000312">
    <property type="protein sequence ID" value="CAA9577248.1"/>
    <property type="molecule type" value="Genomic_DNA"/>
</dbReference>
<name>A0A6J4VIW5_9BACT</name>
<feature type="compositionally biased region" description="Basic residues" evidence="1">
    <location>
        <begin position="13"/>
        <end position="24"/>
    </location>
</feature>
<dbReference type="AlphaFoldDB" id="A0A6J4VIW5"/>
<feature type="region of interest" description="Disordered" evidence="1">
    <location>
        <begin position="1"/>
        <end position="55"/>
    </location>
</feature>
<accession>A0A6J4VIW5</accession>
<gene>
    <name evidence="2" type="ORF">AVDCRST_MAG59-4270</name>
</gene>
<evidence type="ECO:0000313" key="2">
    <source>
        <dbReference type="EMBL" id="CAA9577248.1"/>
    </source>
</evidence>
<feature type="non-terminal residue" evidence="2">
    <location>
        <position position="1"/>
    </location>
</feature>
<feature type="compositionally biased region" description="Low complexity" evidence="1">
    <location>
        <begin position="1"/>
        <end position="11"/>
    </location>
</feature>